<gene>
    <name evidence="1" type="ORF">CDAR_378901</name>
</gene>
<proteinExistence type="predicted"/>
<sequence>MAFRPAFQFAHVPSPLQTMLLLCGRNTYCRPFDIFWTEEEKGKGSREIYGRNKMLCTLHNHRARRMEKTPRTERKKIEIYKIPLFPFLSFLQRNEMKKKPVVRL</sequence>
<evidence type="ECO:0000313" key="1">
    <source>
        <dbReference type="EMBL" id="GIY50545.1"/>
    </source>
</evidence>
<dbReference type="EMBL" id="BPLQ01010407">
    <property type="protein sequence ID" value="GIY50545.1"/>
    <property type="molecule type" value="Genomic_DNA"/>
</dbReference>
<keyword evidence="2" id="KW-1185">Reference proteome</keyword>
<reference evidence="1 2" key="1">
    <citation type="submission" date="2021-06" db="EMBL/GenBank/DDBJ databases">
        <title>Caerostris darwini draft genome.</title>
        <authorList>
            <person name="Kono N."/>
            <person name="Arakawa K."/>
        </authorList>
    </citation>
    <scope>NUCLEOTIDE SEQUENCE [LARGE SCALE GENOMIC DNA]</scope>
</reference>
<name>A0AAV4TW93_9ARAC</name>
<dbReference type="AlphaFoldDB" id="A0AAV4TW93"/>
<comment type="caution">
    <text evidence="1">The sequence shown here is derived from an EMBL/GenBank/DDBJ whole genome shotgun (WGS) entry which is preliminary data.</text>
</comment>
<dbReference type="Proteomes" id="UP001054837">
    <property type="component" value="Unassembled WGS sequence"/>
</dbReference>
<organism evidence="1 2">
    <name type="scientific">Caerostris darwini</name>
    <dbReference type="NCBI Taxonomy" id="1538125"/>
    <lineage>
        <taxon>Eukaryota</taxon>
        <taxon>Metazoa</taxon>
        <taxon>Ecdysozoa</taxon>
        <taxon>Arthropoda</taxon>
        <taxon>Chelicerata</taxon>
        <taxon>Arachnida</taxon>
        <taxon>Araneae</taxon>
        <taxon>Araneomorphae</taxon>
        <taxon>Entelegynae</taxon>
        <taxon>Araneoidea</taxon>
        <taxon>Araneidae</taxon>
        <taxon>Caerostris</taxon>
    </lineage>
</organism>
<evidence type="ECO:0008006" key="3">
    <source>
        <dbReference type="Google" id="ProtNLM"/>
    </source>
</evidence>
<protein>
    <recommendedName>
        <fullName evidence="3">Secreted protein</fullName>
    </recommendedName>
</protein>
<evidence type="ECO:0000313" key="2">
    <source>
        <dbReference type="Proteomes" id="UP001054837"/>
    </source>
</evidence>
<accession>A0AAV4TW93</accession>